<dbReference type="OrthoDB" id="7950605at2"/>
<accession>A0A1I7NNK9</accession>
<gene>
    <name evidence="2" type="ORF">SAMN05216456_2357</name>
</gene>
<name>A0A1I7NNK9_9HYPH</name>
<feature type="region of interest" description="Disordered" evidence="1">
    <location>
        <begin position="1"/>
        <end position="23"/>
    </location>
</feature>
<sequence length="70" mass="8183">MNDNEQRFTGKWLQDGDRRGSEFSHDAAEFDNDETTMRFVTVEQDGQQVSVWAPADWTDDQVREALTTNW</sequence>
<dbReference type="Proteomes" id="UP000199074">
    <property type="component" value="Unassembled WGS sequence"/>
</dbReference>
<keyword evidence="3" id="KW-1185">Reference proteome</keyword>
<organism evidence="2 3">
    <name type="scientific">Devosia crocina</name>
    <dbReference type="NCBI Taxonomy" id="429728"/>
    <lineage>
        <taxon>Bacteria</taxon>
        <taxon>Pseudomonadati</taxon>
        <taxon>Pseudomonadota</taxon>
        <taxon>Alphaproteobacteria</taxon>
        <taxon>Hyphomicrobiales</taxon>
        <taxon>Devosiaceae</taxon>
        <taxon>Devosia</taxon>
    </lineage>
</organism>
<dbReference type="RefSeq" id="WP_092424752.1">
    <property type="nucleotide sequence ID" value="NZ_FPCK01000002.1"/>
</dbReference>
<evidence type="ECO:0000313" key="2">
    <source>
        <dbReference type="EMBL" id="SFV36160.1"/>
    </source>
</evidence>
<protein>
    <submittedName>
        <fullName evidence="2">Uncharacterized protein</fullName>
    </submittedName>
</protein>
<proteinExistence type="predicted"/>
<dbReference type="EMBL" id="FPCK01000002">
    <property type="protein sequence ID" value="SFV36160.1"/>
    <property type="molecule type" value="Genomic_DNA"/>
</dbReference>
<reference evidence="2 3" key="1">
    <citation type="submission" date="2016-10" db="EMBL/GenBank/DDBJ databases">
        <authorList>
            <person name="de Groot N.N."/>
        </authorList>
    </citation>
    <scope>NUCLEOTIDE SEQUENCE [LARGE SCALE GENOMIC DNA]</scope>
    <source>
        <strain evidence="2 3">IPL20</strain>
    </source>
</reference>
<dbReference type="AlphaFoldDB" id="A0A1I7NNK9"/>
<evidence type="ECO:0000313" key="3">
    <source>
        <dbReference type="Proteomes" id="UP000199074"/>
    </source>
</evidence>
<evidence type="ECO:0000256" key="1">
    <source>
        <dbReference type="SAM" id="MobiDB-lite"/>
    </source>
</evidence>